<gene>
    <name evidence="13" type="ORF">DMN91_003853</name>
    <name evidence="12" type="ORF">X777_17008</name>
</gene>
<comment type="similarity">
    <text evidence="10">Belongs to the insect chemoreceptor superfamily. Heteromeric odorant receptor channel (TC 1.A.69) family.</text>
</comment>
<keyword evidence="4 10" id="KW-0812">Transmembrane</keyword>
<accession>A0A026VTG2</accession>
<keyword evidence="11" id="KW-0175">Coiled coil</keyword>
<feature type="coiled-coil region" evidence="11">
    <location>
        <begin position="87"/>
        <end position="114"/>
    </location>
</feature>
<feature type="transmembrane region" description="Helical" evidence="10">
    <location>
        <begin position="260"/>
        <end position="284"/>
    </location>
</feature>
<evidence type="ECO:0000256" key="1">
    <source>
        <dbReference type="ARBA" id="ARBA00004651"/>
    </source>
</evidence>
<evidence type="ECO:0000256" key="11">
    <source>
        <dbReference type="SAM" id="Coils"/>
    </source>
</evidence>
<dbReference type="PANTHER" id="PTHR21137:SF35">
    <property type="entry name" value="ODORANT RECEPTOR 19A-RELATED"/>
    <property type="match status" value="1"/>
</dbReference>
<dbReference type="Proteomes" id="UP000053097">
    <property type="component" value="Unassembled WGS sequence"/>
</dbReference>
<evidence type="ECO:0000256" key="4">
    <source>
        <dbReference type="ARBA" id="ARBA00022692"/>
    </source>
</evidence>
<dbReference type="InterPro" id="IPR004117">
    <property type="entry name" value="7tm6_olfct_rcpt"/>
</dbReference>
<evidence type="ECO:0000313" key="13">
    <source>
        <dbReference type="EMBL" id="RLU23647.1"/>
    </source>
</evidence>
<feature type="transmembrane region" description="Helical" evidence="10">
    <location>
        <begin position="35"/>
        <end position="56"/>
    </location>
</feature>
<keyword evidence="3 10" id="KW-0716">Sensory transduction</keyword>
<keyword evidence="6 10" id="KW-1133">Transmembrane helix</keyword>
<dbReference type="GO" id="GO:0007165">
    <property type="term" value="P:signal transduction"/>
    <property type="evidence" value="ECO:0007669"/>
    <property type="project" value="UniProtKB-KW"/>
</dbReference>
<protein>
    <recommendedName>
        <fullName evidence="10">Odorant receptor</fullName>
    </recommendedName>
</protein>
<keyword evidence="14" id="KW-1185">Reference proteome</keyword>
<evidence type="ECO:0000256" key="9">
    <source>
        <dbReference type="ARBA" id="ARBA00023224"/>
    </source>
</evidence>
<name>A0A026VTG2_OOCBI</name>
<evidence type="ECO:0000256" key="8">
    <source>
        <dbReference type="ARBA" id="ARBA00023170"/>
    </source>
</evidence>
<evidence type="ECO:0000313" key="12">
    <source>
        <dbReference type="EMBL" id="EZA47032.1"/>
    </source>
</evidence>
<feature type="transmembrane region" description="Helical" evidence="10">
    <location>
        <begin position="362"/>
        <end position="390"/>
    </location>
</feature>
<reference evidence="13" key="3">
    <citation type="submission" date="2018-07" db="EMBL/GenBank/DDBJ databases">
        <authorList>
            <person name="Mckenzie S.K."/>
            <person name="Kronauer D.J.C."/>
        </authorList>
    </citation>
    <scope>NUCLEOTIDE SEQUENCE</scope>
    <source>
        <strain evidence="13">Clonal line C1</strain>
    </source>
</reference>
<sequence>MKVSLRERYFNFNRIMLLSIGLWPYQQSTLTQLQLVVLLSILISFIIFQFSRLIFVDYTYGFVLRMLSISSLFVLYVTKYISFWINIDAIKCTLERLQDVYNELTDKNEIAIYEEYGKLAKQYTIKFILVQASILSFAFVMESWPFIFDIVIPKNDTYTRHLINSLTSYYLIQEKYFFFVLLHINAAHAVGSFVLVGVGALFVSYGKCISGMFKIACFRLERAMAADTLQNIYLKNHFVTNKYIIGAVQIHRKAMEFADYLIYCFEKSLLFIAGTTVFCVSLNLYRMSQIEKPLEEIEETLTHFFIMFFVLVYLFIGNYIGQEVIDNNDELFITVYNIPWYQAPLHIQKLILILLQRNCKPFALNFHGIFVASLECFAMLVSASVSYFTIMISLQ</sequence>
<dbReference type="AlphaFoldDB" id="A0A026VTG2"/>
<comment type="subcellular location">
    <subcellularLocation>
        <location evidence="1 10">Cell membrane</location>
        <topology evidence="1 10">Multi-pass membrane protein</topology>
    </subcellularLocation>
</comment>
<feature type="transmembrane region" description="Helical" evidence="10">
    <location>
        <begin position="62"/>
        <end position="81"/>
    </location>
</feature>
<keyword evidence="8 10" id="KW-0675">Receptor</keyword>
<dbReference type="GO" id="GO:0004984">
    <property type="term" value="F:olfactory receptor activity"/>
    <property type="evidence" value="ECO:0007669"/>
    <property type="project" value="InterPro"/>
</dbReference>
<dbReference type="Proteomes" id="UP000279307">
    <property type="component" value="Chromosome 4"/>
</dbReference>
<evidence type="ECO:0000256" key="10">
    <source>
        <dbReference type="RuleBase" id="RU351113"/>
    </source>
</evidence>
<evidence type="ECO:0000256" key="7">
    <source>
        <dbReference type="ARBA" id="ARBA00023136"/>
    </source>
</evidence>
<dbReference type="Pfam" id="PF02949">
    <property type="entry name" value="7tm_6"/>
    <property type="match status" value="1"/>
</dbReference>
<feature type="transmembrane region" description="Helical" evidence="10">
    <location>
        <begin position="127"/>
        <end position="147"/>
    </location>
</feature>
<evidence type="ECO:0000256" key="3">
    <source>
        <dbReference type="ARBA" id="ARBA00022606"/>
    </source>
</evidence>
<dbReference type="EMBL" id="KK107967">
    <property type="protein sequence ID" value="EZA47032.1"/>
    <property type="molecule type" value="Genomic_DNA"/>
</dbReference>
<dbReference type="PANTHER" id="PTHR21137">
    <property type="entry name" value="ODORANT RECEPTOR"/>
    <property type="match status" value="1"/>
</dbReference>
<reference evidence="12 14" key="1">
    <citation type="journal article" date="2014" name="Curr. Biol.">
        <title>The genome of the clonal raider ant Cerapachys biroi.</title>
        <authorList>
            <person name="Oxley P.R."/>
            <person name="Ji L."/>
            <person name="Fetter-Pruneda I."/>
            <person name="McKenzie S.K."/>
            <person name="Li C."/>
            <person name="Hu H."/>
            <person name="Zhang G."/>
            <person name="Kronauer D.J."/>
        </authorList>
    </citation>
    <scope>NUCLEOTIDE SEQUENCE [LARGE SCALE GENOMIC DNA]</scope>
</reference>
<feature type="transmembrane region" description="Helical" evidence="10">
    <location>
        <begin position="176"/>
        <end position="205"/>
    </location>
</feature>
<evidence type="ECO:0000313" key="14">
    <source>
        <dbReference type="Proteomes" id="UP000053097"/>
    </source>
</evidence>
<organism evidence="12 14">
    <name type="scientific">Ooceraea biroi</name>
    <name type="common">Clonal raider ant</name>
    <name type="synonym">Cerapachys biroi</name>
    <dbReference type="NCBI Taxonomy" id="2015173"/>
    <lineage>
        <taxon>Eukaryota</taxon>
        <taxon>Metazoa</taxon>
        <taxon>Ecdysozoa</taxon>
        <taxon>Arthropoda</taxon>
        <taxon>Hexapoda</taxon>
        <taxon>Insecta</taxon>
        <taxon>Pterygota</taxon>
        <taxon>Neoptera</taxon>
        <taxon>Endopterygota</taxon>
        <taxon>Hymenoptera</taxon>
        <taxon>Apocrita</taxon>
        <taxon>Aculeata</taxon>
        <taxon>Formicoidea</taxon>
        <taxon>Formicidae</taxon>
        <taxon>Dorylinae</taxon>
        <taxon>Ooceraea</taxon>
    </lineage>
</organism>
<keyword evidence="2" id="KW-1003">Cell membrane</keyword>
<evidence type="ECO:0000256" key="2">
    <source>
        <dbReference type="ARBA" id="ARBA00022475"/>
    </source>
</evidence>
<feature type="transmembrane region" description="Helical" evidence="10">
    <location>
        <begin position="304"/>
        <end position="321"/>
    </location>
</feature>
<dbReference type="OrthoDB" id="7699053at2759"/>
<reference evidence="13 15" key="2">
    <citation type="journal article" date="2018" name="Genome Res.">
        <title>The genomic architecture and molecular evolution of ant odorant receptors.</title>
        <authorList>
            <person name="McKenzie S.K."/>
            <person name="Kronauer D.J.C."/>
        </authorList>
    </citation>
    <scope>NUCLEOTIDE SEQUENCE [LARGE SCALE GENOMIC DNA]</scope>
    <source>
        <strain evidence="13">Clonal line C1</strain>
    </source>
</reference>
<proteinExistence type="inferred from homology"/>
<evidence type="ECO:0000256" key="6">
    <source>
        <dbReference type="ARBA" id="ARBA00022989"/>
    </source>
</evidence>
<evidence type="ECO:0000256" key="5">
    <source>
        <dbReference type="ARBA" id="ARBA00022725"/>
    </source>
</evidence>
<dbReference type="GO" id="GO:0005886">
    <property type="term" value="C:plasma membrane"/>
    <property type="evidence" value="ECO:0007669"/>
    <property type="project" value="UniProtKB-SubCell"/>
</dbReference>
<keyword evidence="7 10" id="KW-0472">Membrane</keyword>
<keyword evidence="5 10" id="KW-0552">Olfaction</keyword>
<dbReference type="GO" id="GO:0005549">
    <property type="term" value="F:odorant binding"/>
    <property type="evidence" value="ECO:0007669"/>
    <property type="project" value="InterPro"/>
</dbReference>
<dbReference type="EMBL" id="QOIP01000004">
    <property type="protein sequence ID" value="RLU23647.1"/>
    <property type="molecule type" value="Genomic_DNA"/>
</dbReference>
<keyword evidence="9 10" id="KW-0807">Transducer</keyword>
<evidence type="ECO:0000313" key="15">
    <source>
        <dbReference type="Proteomes" id="UP000279307"/>
    </source>
</evidence>